<dbReference type="Proteomes" id="UP000012283">
    <property type="component" value="Unassembled WGS sequence"/>
</dbReference>
<keyword evidence="1" id="KW-0812">Transmembrane</keyword>
<proteinExistence type="predicted"/>
<keyword evidence="1" id="KW-0472">Membrane</keyword>
<keyword evidence="1" id="KW-1133">Transmembrane helix</keyword>
<gene>
    <name evidence="2" type="ORF">J416_03186</name>
</gene>
<evidence type="ECO:0000313" key="2">
    <source>
        <dbReference type="EMBL" id="ENH97922.1"/>
    </source>
</evidence>
<evidence type="ECO:0000313" key="3">
    <source>
        <dbReference type="Proteomes" id="UP000012283"/>
    </source>
</evidence>
<reference evidence="2 3" key="1">
    <citation type="submission" date="2013-03" db="EMBL/GenBank/DDBJ databases">
        <title>Draft genome sequence of Gracibacillus halophilus YIM-C55.5, a moderately halophilic and thermophilic organism from the Xiaochaidamu salt lake.</title>
        <authorList>
            <person name="Sugumar T."/>
            <person name="Polireddy D.R."/>
            <person name="Antony A."/>
            <person name="Madhava Y.R."/>
            <person name="Sivakumar N."/>
        </authorList>
    </citation>
    <scope>NUCLEOTIDE SEQUENCE [LARGE SCALE GENOMIC DNA]</scope>
    <source>
        <strain evidence="2 3">YIM-C55.5</strain>
    </source>
</reference>
<organism evidence="2 3">
    <name type="scientific">Gracilibacillus halophilus YIM-C55.5</name>
    <dbReference type="NCBI Taxonomy" id="1308866"/>
    <lineage>
        <taxon>Bacteria</taxon>
        <taxon>Bacillati</taxon>
        <taxon>Bacillota</taxon>
        <taxon>Bacilli</taxon>
        <taxon>Bacillales</taxon>
        <taxon>Bacillaceae</taxon>
        <taxon>Gracilibacillus</taxon>
    </lineage>
</organism>
<dbReference type="STRING" id="1308866.J416_03186"/>
<dbReference type="EMBL" id="APML01000012">
    <property type="protein sequence ID" value="ENH97922.1"/>
    <property type="molecule type" value="Genomic_DNA"/>
</dbReference>
<feature type="transmembrane region" description="Helical" evidence="1">
    <location>
        <begin position="12"/>
        <end position="33"/>
    </location>
</feature>
<name>N4WP69_9BACI</name>
<sequence length="69" mass="7640">MKNLKRNKNKEISIICFILSAVILSLNFIALLMNINVGNIKIGLAILAGVILLINGFMYRKVGEEVVHS</sequence>
<dbReference type="RefSeq" id="WP_003464472.1">
    <property type="nucleotide sequence ID" value="NZ_APML01000012.1"/>
</dbReference>
<feature type="transmembrane region" description="Helical" evidence="1">
    <location>
        <begin position="39"/>
        <end position="59"/>
    </location>
</feature>
<evidence type="ECO:0000256" key="1">
    <source>
        <dbReference type="SAM" id="Phobius"/>
    </source>
</evidence>
<accession>N4WP69</accession>
<dbReference type="AlphaFoldDB" id="N4WP69"/>
<protein>
    <submittedName>
        <fullName evidence="2">Uncharacterized protein</fullName>
    </submittedName>
</protein>
<keyword evidence="3" id="KW-1185">Reference proteome</keyword>
<comment type="caution">
    <text evidence="2">The sequence shown here is derived from an EMBL/GenBank/DDBJ whole genome shotgun (WGS) entry which is preliminary data.</text>
</comment>